<dbReference type="Proteomes" id="UP001221757">
    <property type="component" value="Unassembled WGS sequence"/>
</dbReference>
<evidence type="ECO:0000313" key="2">
    <source>
        <dbReference type="Proteomes" id="UP001221757"/>
    </source>
</evidence>
<reference evidence="1" key="1">
    <citation type="submission" date="2023-03" db="EMBL/GenBank/DDBJ databases">
        <title>Massive genome expansion in bonnet fungi (Mycena s.s.) driven by repeated elements and novel gene families across ecological guilds.</title>
        <authorList>
            <consortium name="Lawrence Berkeley National Laboratory"/>
            <person name="Harder C.B."/>
            <person name="Miyauchi S."/>
            <person name="Viragh M."/>
            <person name="Kuo A."/>
            <person name="Thoen E."/>
            <person name="Andreopoulos B."/>
            <person name="Lu D."/>
            <person name="Skrede I."/>
            <person name="Drula E."/>
            <person name="Henrissat B."/>
            <person name="Morin E."/>
            <person name="Kohler A."/>
            <person name="Barry K."/>
            <person name="LaButti K."/>
            <person name="Morin E."/>
            <person name="Salamov A."/>
            <person name="Lipzen A."/>
            <person name="Mereny Z."/>
            <person name="Hegedus B."/>
            <person name="Baldrian P."/>
            <person name="Stursova M."/>
            <person name="Weitz H."/>
            <person name="Taylor A."/>
            <person name="Grigoriev I.V."/>
            <person name="Nagy L.G."/>
            <person name="Martin F."/>
            <person name="Kauserud H."/>
        </authorList>
    </citation>
    <scope>NUCLEOTIDE SEQUENCE</scope>
    <source>
        <strain evidence="1">CBHHK067</strain>
    </source>
</reference>
<sequence length="289" mass="32969">MDTSAHAASMFGGLPYFNPMMMMNVSGTCATTKLTQCRNFGILENDVTRKFYGDPERATDLSLADFMARKDVIEQVDSWAEETKQNMKWKPILYLYEIVKASAKRERDWGHLIFTDMTLTRFLLVMIFPDECDCGNFSHHDYGALTKYQADRFMSLLTYLHHTEGKPNWVRATYVTDSDNYTLDPLFLQSFDPPPSTARKIFHVTADAFVPCLLSAELDSIDTLLKQGGKRVPKTVRYQVLGGKDTRPDVSAVWKSKNSPVCSLRLRQQLRPHAVRQARPPLDLSIRSP</sequence>
<dbReference type="AlphaFoldDB" id="A0AAD7DVK9"/>
<protein>
    <submittedName>
        <fullName evidence="1">Uncharacterized protein</fullName>
    </submittedName>
</protein>
<accession>A0AAD7DVK9</accession>
<comment type="caution">
    <text evidence="1">The sequence shown here is derived from an EMBL/GenBank/DDBJ whole genome shotgun (WGS) entry which is preliminary data.</text>
</comment>
<evidence type="ECO:0000313" key="1">
    <source>
        <dbReference type="EMBL" id="KAJ7700791.1"/>
    </source>
</evidence>
<gene>
    <name evidence="1" type="ORF">B0H17DRAFT_1046655</name>
</gene>
<organism evidence="1 2">
    <name type="scientific">Mycena rosella</name>
    <name type="common">Pink bonnet</name>
    <name type="synonym">Agaricus rosellus</name>
    <dbReference type="NCBI Taxonomy" id="1033263"/>
    <lineage>
        <taxon>Eukaryota</taxon>
        <taxon>Fungi</taxon>
        <taxon>Dikarya</taxon>
        <taxon>Basidiomycota</taxon>
        <taxon>Agaricomycotina</taxon>
        <taxon>Agaricomycetes</taxon>
        <taxon>Agaricomycetidae</taxon>
        <taxon>Agaricales</taxon>
        <taxon>Marasmiineae</taxon>
        <taxon>Mycenaceae</taxon>
        <taxon>Mycena</taxon>
    </lineage>
</organism>
<proteinExistence type="predicted"/>
<dbReference type="EMBL" id="JARKIE010000019">
    <property type="protein sequence ID" value="KAJ7700791.1"/>
    <property type="molecule type" value="Genomic_DNA"/>
</dbReference>
<keyword evidence="2" id="KW-1185">Reference proteome</keyword>
<name>A0AAD7DVK9_MYCRO</name>